<dbReference type="Proteomes" id="UP000199073">
    <property type="component" value="Unassembled WGS sequence"/>
</dbReference>
<dbReference type="EMBL" id="FNJI01000082">
    <property type="protein sequence ID" value="SDP84174.1"/>
    <property type="molecule type" value="Genomic_DNA"/>
</dbReference>
<keyword evidence="3" id="KW-1185">Reference proteome</keyword>
<evidence type="ECO:0000313" key="3">
    <source>
        <dbReference type="Proteomes" id="UP000199073"/>
    </source>
</evidence>
<sequence>MKVSAYQTSKALPPTIASGRKVRKHLNADSLLAVIRRDFQNIP</sequence>
<dbReference type="EMBL" id="FNJI01000031">
    <property type="protein sequence ID" value="SDP64101.1"/>
    <property type="molecule type" value="Genomic_DNA"/>
</dbReference>
<reference evidence="1 3" key="1">
    <citation type="submission" date="2016-10" db="EMBL/GenBank/DDBJ databases">
        <authorList>
            <person name="de Groot N.N."/>
        </authorList>
    </citation>
    <scope>NUCLEOTIDE SEQUENCE [LARGE SCALE GENOMIC DNA]</scope>
    <source>
        <strain evidence="1 3">DSM 12130</strain>
    </source>
</reference>
<evidence type="ECO:0000313" key="2">
    <source>
        <dbReference type="EMBL" id="SDP84174.1"/>
    </source>
</evidence>
<name>A0A1H0UD89_9BACT</name>
<gene>
    <name evidence="1" type="ORF">SAMN05660330_03485</name>
    <name evidence="2" type="ORF">SAMN05660330_04352</name>
</gene>
<proteinExistence type="predicted"/>
<dbReference type="AlphaFoldDB" id="A0A1H0UD89"/>
<evidence type="ECO:0000313" key="1">
    <source>
        <dbReference type="EMBL" id="SDP64101.1"/>
    </source>
</evidence>
<protein>
    <submittedName>
        <fullName evidence="1">Uncharacterized protein</fullName>
    </submittedName>
</protein>
<organism evidence="1 3">
    <name type="scientific">Desulforhopalus singaporensis</name>
    <dbReference type="NCBI Taxonomy" id="91360"/>
    <lineage>
        <taxon>Bacteria</taxon>
        <taxon>Pseudomonadati</taxon>
        <taxon>Thermodesulfobacteriota</taxon>
        <taxon>Desulfobulbia</taxon>
        <taxon>Desulfobulbales</taxon>
        <taxon>Desulfocapsaceae</taxon>
        <taxon>Desulforhopalus</taxon>
    </lineage>
</organism>
<accession>A0A1H0UD89</accession>
<feature type="non-terminal residue" evidence="1">
    <location>
        <position position="43"/>
    </location>
</feature>